<gene>
    <name evidence="1" type="ORF">CLIB1444_02S03928</name>
</gene>
<sequence>MAIGPMVNGIGRTIGIKWGVSRTLGLGLNGNLRLIRTLSHNTSSSFGTLAIRGSRSFHSTTIKYDKRAELGSKILSKVPKFMKPYTINFVNRPVTNLVSFLILHELTAIVPLIGIWYVFYKYDISVPLDLPEWAINKGTKIIDSSLKSWDLTDFTFNDKFNLIMKGAYAYVIVKMLLPVRLMFSFLFTPLFTRFFVDPITGIFGRKKVPPPVVTQQSQPVKPKKIEKPRL</sequence>
<evidence type="ECO:0000313" key="2">
    <source>
        <dbReference type="Proteomes" id="UP001152531"/>
    </source>
</evidence>
<proteinExistence type="predicted"/>
<organism evidence="1 2">
    <name type="scientific">[Candida] jaroonii</name>
    <dbReference type="NCBI Taxonomy" id="467808"/>
    <lineage>
        <taxon>Eukaryota</taxon>
        <taxon>Fungi</taxon>
        <taxon>Dikarya</taxon>
        <taxon>Ascomycota</taxon>
        <taxon>Saccharomycotina</taxon>
        <taxon>Pichiomycetes</taxon>
        <taxon>Debaryomycetaceae</taxon>
        <taxon>Yamadazyma</taxon>
    </lineage>
</organism>
<evidence type="ECO:0000313" key="1">
    <source>
        <dbReference type="EMBL" id="CAH6719235.1"/>
    </source>
</evidence>
<keyword evidence="2" id="KW-1185">Reference proteome</keyword>
<reference evidence="1" key="1">
    <citation type="submission" date="2022-06" db="EMBL/GenBank/DDBJ databases">
        <authorList>
            <person name="Legras J.-L."/>
            <person name="Devillers H."/>
            <person name="Grondin C."/>
        </authorList>
    </citation>
    <scope>NUCLEOTIDE SEQUENCE</scope>
    <source>
        <strain evidence="1">CLIB 1444</strain>
    </source>
</reference>
<comment type="caution">
    <text evidence="1">The sequence shown here is derived from an EMBL/GenBank/DDBJ whole genome shotgun (WGS) entry which is preliminary data.</text>
</comment>
<dbReference type="EMBL" id="CALSDN010000002">
    <property type="protein sequence ID" value="CAH6719235.1"/>
    <property type="molecule type" value="Genomic_DNA"/>
</dbReference>
<dbReference type="Proteomes" id="UP001152531">
    <property type="component" value="Unassembled WGS sequence"/>
</dbReference>
<accession>A0ACA9Y4C6</accession>
<protein>
    <submittedName>
        <fullName evidence="1">Uncharacterized protein</fullName>
    </submittedName>
</protein>
<name>A0ACA9Y4C6_9ASCO</name>